<sequence>MAAILANEATFTQNVRAHTAIAKIMAEYNPCFLEIKVDGNVVNPVVQETYKRDYFAVYRSNASPQRAFDLALLQSMGTPAPFGKDQTVMDTSVRNAMEISADRIEITNAPGFNNIVKQLQHVAPFGKRFVPKLYKFHMYGAGGHFNKHRDTIHAPNHHATLIVSLGICDKYEGGDLILDVDGKTNTIDLKCYNPIKSGLRVVVQYDVYLQDAAVTNEPECEQPKMRMTKMKKKKEDKDYSDRSYYSKTVYKTLALMNHAELNAAKLKIIPLLTKVLTEHPNDHLKRVLHEILKEHFEVDRGWAVNTFTTDDVGNFSSNLMTDDADVESRNKENHEEEGGNAQSDIATETGGSYKEWIFFGNGTGFWQEKSQEYVEYTGNESALGDYVYVSFVLSVGPTKK</sequence>
<dbReference type="Gene3D" id="2.60.120.620">
    <property type="entry name" value="q2cbj1_9rhob like domain"/>
    <property type="match status" value="1"/>
</dbReference>
<organism evidence="2 3">
    <name type="scientific">Physocladia obscura</name>
    <dbReference type="NCBI Taxonomy" id="109957"/>
    <lineage>
        <taxon>Eukaryota</taxon>
        <taxon>Fungi</taxon>
        <taxon>Fungi incertae sedis</taxon>
        <taxon>Chytridiomycota</taxon>
        <taxon>Chytridiomycota incertae sedis</taxon>
        <taxon>Chytridiomycetes</taxon>
        <taxon>Chytridiales</taxon>
        <taxon>Chytriomycetaceae</taxon>
        <taxon>Physocladia</taxon>
    </lineage>
</organism>
<dbReference type="PANTHER" id="PTHR33099:SF11">
    <property type="entry name" value="FE2OG DIOXYGENASE DOMAIN-CONTAINING PROTEIN"/>
    <property type="match status" value="1"/>
</dbReference>
<feature type="region of interest" description="Disordered" evidence="1">
    <location>
        <begin position="323"/>
        <end position="346"/>
    </location>
</feature>
<dbReference type="EMBL" id="JADGJH010001146">
    <property type="protein sequence ID" value="KAJ3117901.1"/>
    <property type="molecule type" value="Genomic_DNA"/>
</dbReference>
<name>A0AAD5SZP5_9FUNG</name>
<evidence type="ECO:0000256" key="1">
    <source>
        <dbReference type="SAM" id="MobiDB-lite"/>
    </source>
</evidence>
<dbReference type="Proteomes" id="UP001211907">
    <property type="component" value="Unassembled WGS sequence"/>
</dbReference>
<proteinExistence type="predicted"/>
<reference evidence="2" key="1">
    <citation type="submission" date="2020-05" db="EMBL/GenBank/DDBJ databases">
        <title>Phylogenomic resolution of chytrid fungi.</title>
        <authorList>
            <person name="Stajich J.E."/>
            <person name="Amses K."/>
            <person name="Simmons R."/>
            <person name="Seto K."/>
            <person name="Myers J."/>
            <person name="Bonds A."/>
            <person name="Quandt C.A."/>
            <person name="Barry K."/>
            <person name="Liu P."/>
            <person name="Grigoriev I."/>
            <person name="Longcore J.E."/>
            <person name="James T.Y."/>
        </authorList>
    </citation>
    <scope>NUCLEOTIDE SEQUENCE</scope>
    <source>
        <strain evidence="2">JEL0513</strain>
    </source>
</reference>
<dbReference type="PANTHER" id="PTHR33099">
    <property type="entry name" value="FE2OG DIOXYGENASE DOMAIN-CONTAINING PROTEIN"/>
    <property type="match status" value="1"/>
</dbReference>
<keyword evidence="3" id="KW-1185">Reference proteome</keyword>
<dbReference type="AlphaFoldDB" id="A0AAD5SZP5"/>
<accession>A0AAD5SZP5</accession>
<comment type="caution">
    <text evidence="2">The sequence shown here is derived from an EMBL/GenBank/DDBJ whole genome shotgun (WGS) entry which is preliminary data.</text>
</comment>
<feature type="compositionally biased region" description="Basic and acidic residues" evidence="1">
    <location>
        <begin position="326"/>
        <end position="337"/>
    </location>
</feature>
<gene>
    <name evidence="2" type="ORF">HK100_000719</name>
</gene>
<evidence type="ECO:0000313" key="3">
    <source>
        <dbReference type="Proteomes" id="UP001211907"/>
    </source>
</evidence>
<protein>
    <submittedName>
        <fullName evidence="2">Uncharacterized protein</fullName>
    </submittedName>
</protein>
<evidence type="ECO:0000313" key="2">
    <source>
        <dbReference type="EMBL" id="KAJ3117901.1"/>
    </source>
</evidence>